<dbReference type="EMBL" id="LBOW01000005">
    <property type="protein sequence ID" value="KKP44948.1"/>
    <property type="molecule type" value="Genomic_DNA"/>
</dbReference>
<dbReference type="EC" id="3.1.4.-" evidence="2"/>
<name>A0A0F9ZL41_9BACT</name>
<dbReference type="PANTHER" id="PTHR43165">
    <property type="entry name" value="METALLOPHOSPHOESTERASE"/>
    <property type="match status" value="1"/>
</dbReference>
<feature type="domain" description="Calcineurin-like phosphoesterase" evidence="3">
    <location>
        <begin position="1"/>
        <end position="132"/>
    </location>
</feature>
<dbReference type="AlphaFoldDB" id="A0A0F9ZL41"/>
<organism evidence="4 5">
    <name type="scientific">Candidatus Woesebacteria bacterium GW2011_GWB1_33_22</name>
    <dbReference type="NCBI Taxonomy" id="1618566"/>
    <lineage>
        <taxon>Bacteria</taxon>
        <taxon>Candidatus Woeseibacteriota</taxon>
    </lineage>
</organism>
<comment type="cofactor">
    <cofactor evidence="2">
        <name>a divalent metal cation</name>
        <dbReference type="ChEBI" id="CHEBI:60240"/>
    </cofactor>
</comment>
<evidence type="ECO:0000259" key="3">
    <source>
        <dbReference type="Pfam" id="PF12850"/>
    </source>
</evidence>
<sequence length="141" mass="15972">MKILIIGDSHNNLSNLRHVMGFAKKNKAGAIIHTGDWGNFDNVKSVSDYGIPLYSCLGNADIDPNFKFEEFVKIEIDGVKIGIIHNIKKLKENREKFDIVFCGHTHKQNQEKNVINPGALENGINFAIYDTKTNQVEFMHE</sequence>
<dbReference type="SUPFAM" id="SSF56300">
    <property type="entry name" value="Metallo-dependent phosphatases"/>
    <property type="match status" value="1"/>
</dbReference>
<evidence type="ECO:0000256" key="2">
    <source>
        <dbReference type="RuleBase" id="RU362039"/>
    </source>
</evidence>
<dbReference type="GO" id="GO:0016787">
    <property type="term" value="F:hydrolase activity"/>
    <property type="evidence" value="ECO:0007669"/>
    <property type="project" value="UniProtKB-UniRule"/>
</dbReference>
<comment type="similarity">
    <text evidence="1 2">Belongs to the metallophosphoesterase superfamily. YfcE family.</text>
</comment>
<dbReference type="InterPro" id="IPR000979">
    <property type="entry name" value="Phosphodiesterase_MJ0936/Vps29"/>
</dbReference>
<dbReference type="Proteomes" id="UP000034778">
    <property type="component" value="Unassembled WGS sequence"/>
</dbReference>
<keyword evidence="2" id="KW-0479">Metal-binding</keyword>
<gene>
    <name evidence="4" type="ORF">UR35_C0005G0078</name>
</gene>
<dbReference type="STRING" id="1618566.UR35_C0005G0078"/>
<proteinExistence type="inferred from homology"/>
<evidence type="ECO:0000256" key="1">
    <source>
        <dbReference type="ARBA" id="ARBA00008950"/>
    </source>
</evidence>
<dbReference type="InterPro" id="IPR029052">
    <property type="entry name" value="Metallo-depent_PP-like"/>
</dbReference>
<dbReference type="PANTHER" id="PTHR43165:SF1">
    <property type="entry name" value="PHOSPHODIESTERASE MJ0936"/>
    <property type="match status" value="1"/>
</dbReference>
<dbReference type="Gene3D" id="3.60.21.10">
    <property type="match status" value="1"/>
</dbReference>
<protein>
    <recommendedName>
        <fullName evidence="2">Phosphoesterase</fullName>
        <ecNumber evidence="2">3.1.4.-</ecNumber>
    </recommendedName>
</protein>
<dbReference type="GO" id="GO:0046872">
    <property type="term" value="F:metal ion binding"/>
    <property type="evidence" value="ECO:0007669"/>
    <property type="project" value="UniProtKB-KW"/>
</dbReference>
<evidence type="ECO:0000313" key="4">
    <source>
        <dbReference type="EMBL" id="KKP44948.1"/>
    </source>
</evidence>
<evidence type="ECO:0000313" key="5">
    <source>
        <dbReference type="Proteomes" id="UP000034778"/>
    </source>
</evidence>
<dbReference type="InterPro" id="IPR024654">
    <property type="entry name" value="Calcineurin-like_PHP_lpxH"/>
</dbReference>
<dbReference type="NCBIfam" id="TIGR00040">
    <property type="entry name" value="yfcE"/>
    <property type="match status" value="1"/>
</dbReference>
<dbReference type="Pfam" id="PF12850">
    <property type="entry name" value="Metallophos_2"/>
    <property type="match status" value="1"/>
</dbReference>
<reference evidence="4 5" key="1">
    <citation type="journal article" date="2015" name="Nature">
        <title>rRNA introns, odd ribosomes, and small enigmatic genomes across a large radiation of phyla.</title>
        <authorList>
            <person name="Brown C.T."/>
            <person name="Hug L.A."/>
            <person name="Thomas B.C."/>
            <person name="Sharon I."/>
            <person name="Castelle C.J."/>
            <person name="Singh A."/>
            <person name="Wilkins M.J."/>
            <person name="Williams K.H."/>
            <person name="Banfield J.F."/>
        </authorList>
    </citation>
    <scope>NUCLEOTIDE SEQUENCE [LARGE SCALE GENOMIC DNA]</scope>
</reference>
<comment type="caution">
    <text evidence="4">The sequence shown here is derived from an EMBL/GenBank/DDBJ whole genome shotgun (WGS) entry which is preliminary data.</text>
</comment>
<accession>A0A0F9ZL41</accession>
<dbReference type="InterPro" id="IPR053193">
    <property type="entry name" value="MetalloPDE_YfcE-like"/>
</dbReference>